<evidence type="ECO:0000259" key="3">
    <source>
        <dbReference type="Pfam" id="PF20578"/>
    </source>
</evidence>
<dbReference type="RefSeq" id="WP_272479942.1">
    <property type="nucleotide sequence ID" value="NZ_JAMQJZ010000003.1"/>
</dbReference>
<proteinExistence type="predicted"/>
<evidence type="ECO:0000313" key="4">
    <source>
        <dbReference type="EMBL" id="MDC3419975.1"/>
    </source>
</evidence>
<feature type="region of interest" description="Disordered" evidence="1">
    <location>
        <begin position="637"/>
        <end position="705"/>
    </location>
</feature>
<evidence type="ECO:0000313" key="5">
    <source>
        <dbReference type="Proteomes" id="UP001145072"/>
    </source>
</evidence>
<comment type="caution">
    <text evidence="4">The sequence shown here is derived from an EMBL/GenBank/DDBJ whole genome shotgun (WGS) entry which is preliminary data.</text>
</comment>
<dbReference type="AlphaFoldDB" id="A0A9X3WHS9"/>
<feature type="compositionally biased region" description="Basic and acidic residues" evidence="1">
    <location>
        <begin position="15"/>
        <end position="33"/>
    </location>
</feature>
<feature type="compositionally biased region" description="Low complexity" evidence="1">
    <location>
        <begin position="643"/>
        <end position="654"/>
    </location>
</feature>
<evidence type="ECO:0000256" key="2">
    <source>
        <dbReference type="SAM" id="Phobius"/>
    </source>
</evidence>
<feature type="non-terminal residue" evidence="4">
    <location>
        <position position="1"/>
    </location>
</feature>
<organism evidence="4 5">
    <name type="scientific">Aquibacillus koreensis</name>
    <dbReference type="NCBI Taxonomy" id="279446"/>
    <lineage>
        <taxon>Bacteria</taxon>
        <taxon>Bacillati</taxon>
        <taxon>Bacillota</taxon>
        <taxon>Bacilli</taxon>
        <taxon>Bacillales</taxon>
        <taxon>Bacillaceae</taxon>
        <taxon>Aquibacillus</taxon>
    </lineage>
</organism>
<feature type="domain" description="Atrophied bacterial Ig" evidence="3">
    <location>
        <begin position="312"/>
        <end position="390"/>
    </location>
</feature>
<keyword evidence="5" id="KW-1185">Reference proteome</keyword>
<keyword evidence="2" id="KW-1133">Transmembrane helix</keyword>
<feature type="compositionally biased region" description="Acidic residues" evidence="1">
    <location>
        <begin position="676"/>
        <end position="693"/>
    </location>
</feature>
<gene>
    <name evidence="4" type="ORF">NC661_06275</name>
</gene>
<protein>
    <recommendedName>
        <fullName evidence="3">Atrophied bacterial Ig domain-containing protein</fullName>
    </recommendedName>
</protein>
<accession>A0A9X3WHS9</accession>
<dbReference type="EMBL" id="JAMQJZ010000003">
    <property type="protein sequence ID" value="MDC3419975.1"/>
    <property type="molecule type" value="Genomic_DNA"/>
</dbReference>
<keyword evidence="2" id="KW-0812">Transmembrane</keyword>
<evidence type="ECO:0000256" key="1">
    <source>
        <dbReference type="SAM" id="MobiDB-lite"/>
    </source>
</evidence>
<dbReference type="Pfam" id="PF20578">
    <property type="entry name" value="aBig_2"/>
    <property type="match status" value="1"/>
</dbReference>
<sequence>SSGARELANALDAAGEAKEQAAKAQERFAKAGGEETADENQSVVEALNNLEAELTKDPQNTEAIVEATKALKEEVAELEKASVARELANAITGAEKAKEQALASQEQYISSGGSQSSQGYQKVEAEKQKLEAAILANPKQVELIKVTTESLNELTKTLDKEASKLMREYFVNEISKLQDVQGMRDINEEIEQANMNLGDKGAVYRQFVDKVLTEDSIVFAGAGDVQIVKEAIGRSDKETEAKQEKYVALAEKAVGEVSVADAPTKTAKFQKEANIETARVIDQVSNKNEKDRLTNLQELYVDTLSLTRDNAFTFKDGDTWESVTSNFIVLAKGAYGTSISWESSKENVVNITEDLAKTTRQAKDQSVILTADVTRANQQLEKTFLLIIKRNNVGAKKMETTYRQANVETGSVSNNPEAIQRINLYGLNSNTIQNRIDKLIITDAILPNATSDKVTFYLPDDSNSIADELAVEVPLQTLEKINGDMNVKTDQATLILGSDMIKAMQQAGIDLFFHIVPIRNQEERQEVVNRVNDSELIRSAVQDVLGEEAIANVLGTPKEIETNYAGYRTEVILPLDDVLYEGIDLSMLRVFIEHSDGDLEVVEGELIYEDGLVTGLKFVIDKFSTFTIFEIAKEDKAPENEEPPVVEGPAVPVESPEKPEVTPTVPVENSKGEESDLKEEQDDSAEEVMDENEVVEKTTDNSQKMPETATNMYNHLLLGTLTIIASIMLFIIANRRKKHN</sequence>
<name>A0A9X3WHS9_9BACI</name>
<reference evidence="4" key="1">
    <citation type="submission" date="2022-06" db="EMBL/GenBank/DDBJ databases">
        <title>Aquibacillus sp. a new bacterium isolated from soil saline samples.</title>
        <authorList>
            <person name="Galisteo C."/>
            <person name="De La Haba R."/>
            <person name="Sanchez-Porro C."/>
            <person name="Ventosa A."/>
        </authorList>
    </citation>
    <scope>NUCLEOTIDE SEQUENCE</scope>
    <source>
        <strain evidence="4">JCM 12387</strain>
    </source>
</reference>
<dbReference type="InterPro" id="IPR046780">
    <property type="entry name" value="aBig_2"/>
</dbReference>
<feature type="transmembrane region" description="Helical" evidence="2">
    <location>
        <begin position="712"/>
        <end position="733"/>
    </location>
</feature>
<feature type="region of interest" description="Disordered" evidence="1">
    <location>
        <begin position="1"/>
        <end position="41"/>
    </location>
</feature>
<keyword evidence="2" id="KW-0472">Membrane</keyword>
<dbReference type="Proteomes" id="UP001145072">
    <property type="component" value="Unassembled WGS sequence"/>
</dbReference>